<reference evidence="14 15" key="1">
    <citation type="submission" date="2024-02" db="EMBL/GenBank/DDBJ databases">
        <title>Roseibium algae sp. nov., isolated from marine alga (Grateloupia sp.), showing potential in myo-inositol conversion.</title>
        <authorList>
            <person name="Wang Y."/>
        </authorList>
    </citation>
    <scope>NUCLEOTIDE SEQUENCE [LARGE SCALE GENOMIC DNA]</scope>
    <source>
        <strain evidence="14 15">H3510</strain>
    </source>
</reference>
<name>A0ABU8TFS5_9HYPH</name>
<evidence type="ECO:0000313" key="14">
    <source>
        <dbReference type="EMBL" id="MEJ8473003.1"/>
    </source>
</evidence>
<evidence type="ECO:0000259" key="12">
    <source>
        <dbReference type="Pfam" id="PF21088"/>
    </source>
</evidence>
<dbReference type="InterPro" id="IPR049278">
    <property type="entry name" value="MS_channel_C"/>
</dbReference>
<dbReference type="RefSeq" id="WP_340272505.1">
    <property type="nucleotide sequence ID" value="NZ_JBAKIA010000001.1"/>
</dbReference>
<comment type="subcellular location">
    <subcellularLocation>
        <location evidence="1">Cell membrane</location>
        <topology evidence="1">Multi-pass membrane protein</topology>
    </subcellularLocation>
</comment>
<gene>
    <name evidence="14" type="ORF">V6575_02795</name>
</gene>
<dbReference type="Pfam" id="PF00924">
    <property type="entry name" value="MS_channel_2nd"/>
    <property type="match status" value="1"/>
</dbReference>
<keyword evidence="4 8" id="KW-0812">Transmembrane</keyword>
<dbReference type="PANTHER" id="PTHR30460:SF0">
    <property type="entry name" value="MODERATE CONDUCTANCE MECHANOSENSITIVE CHANNEL YBIO"/>
    <property type="match status" value="1"/>
</dbReference>
<dbReference type="InterPro" id="IPR011066">
    <property type="entry name" value="MscS_channel_C_sf"/>
</dbReference>
<dbReference type="InterPro" id="IPR045276">
    <property type="entry name" value="YbiO_bact"/>
</dbReference>
<evidence type="ECO:0000256" key="8">
    <source>
        <dbReference type="SAM" id="Phobius"/>
    </source>
</evidence>
<dbReference type="InterPro" id="IPR010920">
    <property type="entry name" value="LSM_dom_sf"/>
</dbReference>
<feature type="transmembrane region" description="Helical" evidence="8">
    <location>
        <begin position="363"/>
        <end position="380"/>
    </location>
</feature>
<proteinExistence type="inferred from homology"/>
<feature type="transmembrane region" description="Helical" evidence="8">
    <location>
        <begin position="527"/>
        <end position="546"/>
    </location>
</feature>
<feature type="chain" id="PRO_5045648894" evidence="9">
    <location>
        <begin position="24"/>
        <end position="778"/>
    </location>
</feature>
<evidence type="ECO:0000259" key="11">
    <source>
        <dbReference type="Pfam" id="PF21082"/>
    </source>
</evidence>
<feature type="transmembrane region" description="Helical" evidence="8">
    <location>
        <begin position="486"/>
        <end position="507"/>
    </location>
</feature>
<dbReference type="PANTHER" id="PTHR30460">
    <property type="entry name" value="MODERATE CONDUCTANCE MECHANOSENSITIVE CHANNEL YBIO"/>
    <property type="match status" value="1"/>
</dbReference>
<feature type="domain" description="Mechanosensitive ion channel transmembrane helices 2/3" evidence="12">
    <location>
        <begin position="531"/>
        <end position="571"/>
    </location>
</feature>
<keyword evidence="5 8" id="KW-1133">Transmembrane helix</keyword>
<evidence type="ECO:0000256" key="7">
    <source>
        <dbReference type="SAM" id="MobiDB-lite"/>
    </source>
</evidence>
<feature type="transmembrane region" description="Helical" evidence="8">
    <location>
        <begin position="312"/>
        <end position="330"/>
    </location>
</feature>
<dbReference type="Gene3D" id="1.10.287.1260">
    <property type="match status" value="1"/>
</dbReference>
<organism evidence="14 15">
    <name type="scientific">Roseibium algae</name>
    <dbReference type="NCBI Taxonomy" id="3123038"/>
    <lineage>
        <taxon>Bacteria</taxon>
        <taxon>Pseudomonadati</taxon>
        <taxon>Pseudomonadota</taxon>
        <taxon>Alphaproteobacteria</taxon>
        <taxon>Hyphomicrobiales</taxon>
        <taxon>Stappiaceae</taxon>
        <taxon>Roseibium</taxon>
    </lineage>
</organism>
<dbReference type="Gene3D" id="2.30.30.60">
    <property type="match status" value="1"/>
</dbReference>
<feature type="transmembrane region" description="Helical" evidence="8">
    <location>
        <begin position="196"/>
        <end position="221"/>
    </location>
</feature>
<comment type="caution">
    <text evidence="14">The sequence shown here is derived from an EMBL/GenBank/DDBJ whole genome shotgun (WGS) entry which is preliminary data.</text>
</comment>
<feature type="domain" description="Moderate conductance mechanosensitive channel YbiO-like transmembrane helix 1" evidence="13">
    <location>
        <begin position="394"/>
        <end position="471"/>
    </location>
</feature>
<feature type="transmembrane region" description="Helical" evidence="8">
    <location>
        <begin position="552"/>
        <end position="574"/>
    </location>
</feature>
<feature type="transmembrane region" description="Helical" evidence="8">
    <location>
        <begin position="156"/>
        <end position="175"/>
    </location>
</feature>
<dbReference type="InterPro" id="IPR006685">
    <property type="entry name" value="MscS_channel_2nd"/>
</dbReference>
<dbReference type="Gene3D" id="3.30.70.100">
    <property type="match status" value="1"/>
</dbReference>
<feature type="transmembrane region" description="Helical" evidence="8">
    <location>
        <begin position="241"/>
        <end position="260"/>
    </location>
</feature>
<evidence type="ECO:0000256" key="4">
    <source>
        <dbReference type="ARBA" id="ARBA00022692"/>
    </source>
</evidence>
<keyword evidence="15" id="KW-1185">Reference proteome</keyword>
<feature type="transmembrane region" description="Helical" evidence="8">
    <location>
        <begin position="446"/>
        <end position="466"/>
    </location>
</feature>
<protein>
    <submittedName>
        <fullName evidence="14">Mechanosensitive ion channel domain-containing protein</fullName>
    </submittedName>
</protein>
<keyword evidence="9" id="KW-0732">Signal</keyword>
<dbReference type="InterPro" id="IPR023408">
    <property type="entry name" value="MscS_beta-dom_sf"/>
</dbReference>
<evidence type="ECO:0000256" key="3">
    <source>
        <dbReference type="ARBA" id="ARBA00022475"/>
    </source>
</evidence>
<evidence type="ECO:0000256" key="6">
    <source>
        <dbReference type="ARBA" id="ARBA00023136"/>
    </source>
</evidence>
<dbReference type="Pfam" id="PF21088">
    <property type="entry name" value="MS_channel_1st"/>
    <property type="match status" value="1"/>
</dbReference>
<feature type="region of interest" description="Disordered" evidence="7">
    <location>
        <begin position="758"/>
        <end position="778"/>
    </location>
</feature>
<feature type="signal peptide" evidence="9">
    <location>
        <begin position="1"/>
        <end position="23"/>
    </location>
</feature>
<comment type="similarity">
    <text evidence="2">Belongs to the MscS (TC 1.A.23) family.</text>
</comment>
<dbReference type="InterPro" id="IPR049142">
    <property type="entry name" value="MS_channel_1st"/>
</dbReference>
<dbReference type="SUPFAM" id="SSF50182">
    <property type="entry name" value="Sm-like ribonucleoproteins"/>
    <property type="match status" value="1"/>
</dbReference>
<evidence type="ECO:0000256" key="9">
    <source>
        <dbReference type="SAM" id="SignalP"/>
    </source>
</evidence>
<dbReference type="InterPro" id="IPR011014">
    <property type="entry name" value="MscS_channel_TM-2"/>
</dbReference>
<keyword evidence="6 8" id="KW-0472">Membrane</keyword>
<keyword evidence="3" id="KW-1003">Cell membrane</keyword>
<feature type="transmembrane region" description="Helical" evidence="8">
    <location>
        <begin position="280"/>
        <end position="300"/>
    </location>
</feature>
<feature type="transmembrane region" description="Helical" evidence="8">
    <location>
        <begin position="386"/>
        <end position="411"/>
    </location>
</feature>
<dbReference type="InterPro" id="IPR057485">
    <property type="entry name" value="YbiO-like_TM1"/>
</dbReference>
<evidence type="ECO:0000313" key="15">
    <source>
        <dbReference type="Proteomes" id="UP001385499"/>
    </source>
</evidence>
<evidence type="ECO:0000256" key="1">
    <source>
        <dbReference type="ARBA" id="ARBA00004651"/>
    </source>
</evidence>
<dbReference type="EMBL" id="JBAKIA010000001">
    <property type="protein sequence ID" value="MEJ8473003.1"/>
    <property type="molecule type" value="Genomic_DNA"/>
</dbReference>
<dbReference type="SUPFAM" id="SSF82861">
    <property type="entry name" value="Mechanosensitive channel protein MscS (YggB), transmembrane region"/>
    <property type="match status" value="1"/>
</dbReference>
<evidence type="ECO:0000256" key="2">
    <source>
        <dbReference type="ARBA" id="ARBA00008017"/>
    </source>
</evidence>
<feature type="domain" description="Mechanosensitive ion channel MscS C-terminal" evidence="11">
    <location>
        <begin position="643"/>
        <end position="729"/>
    </location>
</feature>
<sequence length="778" mass="83708">MLLFTRACAAFLLFLSIVCSVFGEGSAMAETEVSQKTSTETAVPSLNAASEALIKVLQDPQSREALIEKLLQIPAVADQTSDGGDVASEKAQLVAEQAKESSVRAKHMGFAVRLGKYTKFLADEIEASFFKIRDSLQGFVQFADGEVQVQRAAAKLAAFEIFVVLAAALIVFILGQKVLVAVFKRYAVQVTYGREALRVFMLVLTTIGDAATVLIGWAAGYGVALIEMGDLRGGVSLMESLALNAFLVTGLAKVALRFVFAPERPVLRLLPFEDTASTYWASRLGLVVSWIGYGVMLGVPTANLTVSDTLGNAVRVFVVLLAVIYLLSLVHRNRRRVGSGIKGYGEHLTSELAKGALARLSGFWHWAAYLYIFVTFGVWWSSPVDAMTIIIRSTAMSILTIMGGSLISVMVTRAIIGGIRLPAGLQESLPALQGRLNAFVPRILKIIRIIVFVVTISILLEIWGAFSFSGWLESPTGSDLVGSLSSGLLVLLVAFMVWLGVMSWVDLRLRAHSGHVVTSRVRTLFQLFRNGFTVVVMVMATLLALSEIGVDIGPLIAGAGVLGLAFSFGAQTLVKDIITGAFIQIENAINEGDVVTVGGTTGTVERLTIRSVCLRDLQGTTHIVPFSSVTMVSNFMRDFSYHVAVIGVSYDTDIKTAKLAMVEAFRRLNESDYGNRILGELEMHGVINFGDSSIDIRARIKTTPGDQWSTGRAYNEILKQVFDEQGIEIPFPQVTYHTAVPAVAGAVVAAAAASADPVAAQNEEYDSGEPAPPDSSGE</sequence>
<evidence type="ECO:0000256" key="5">
    <source>
        <dbReference type="ARBA" id="ARBA00022989"/>
    </source>
</evidence>
<dbReference type="Proteomes" id="UP001385499">
    <property type="component" value="Unassembled WGS sequence"/>
</dbReference>
<dbReference type="Pfam" id="PF21082">
    <property type="entry name" value="MS_channel_3rd"/>
    <property type="match status" value="1"/>
</dbReference>
<dbReference type="Pfam" id="PF25392">
    <property type="entry name" value="MS_channel_TM1"/>
    <property type="match status" value="1"/>
</dbReference>
<evidence type="ECO:0000259" key="10">
    <source>
        <dbReference type="Pfam" id="PF00924"/>
    </source>
</evidence>
<evidence type="ECO:0000259" key="13">
    <source>
        <dbReference type="Pfam" id="PF25392"/>
    </source>
</evidence>
<dbReference type="SUPFAM" id="SSF82689">
    <property type="entry name" value="Mechanosensitive channel protein MscS (YggB), C-terminal domain"/>
    <property type="match status" value="1"/>
</dbReference>
<accession>A0ABU8TFS5</accession>
<feature type="domain" description="Mechanosensitive ion channel MscS" evidence="10">
    <location>
        <begin position="572"/>
        <end position="635"/>
    </location>
</feature>